<feature type="binding site" evidence="7">
    <location>
        <begin position="187"/>
        <end position="192"/>
    </location>
    <ligand>
        <name>ATP</name>
        <dbReference type="ChEBI" id="CHEBI:30616"/>
    </ligand>
</feature>
<dbReference type="PROSITE" id="PS50862">
    <property type="entry name" value="AA_TRNA_LIGASE_II"/>
    <property type="match status" value="1"/>
</dbReference>
<dbReference type="Gene3D" id="3.40.50.800">
    <property type="entry name" value="Anticodon-binding domain"/>
    <property type="match status" value="1"/>
</dbReference>
<keyword evidence="6 7" id="KW-0030">Aminoacyl-tRNA synthetase</keyword>
<dbReference type="InterPro" id="IPR045864">
    <property type="entry name" value="aa-tRNA-synth_II/BPL/LPL"/>
</dbReference>
<keyword evidence="3 7" id="KW-0547">Nucleotide-binding</keyword>
<feature type="binding site" evidence="7">
    <location>
        <position position="145"/>
    </location>
    <ligand>
        <name>substrate</name>
    </ligand>
</feature>
<protein>
    <recommendedName>
        <fullName evidence="7">Glycine--tRNA ligase</fullName>
        <ecNumber evidence="7">6.1.1.14</ecNumber>
    </recommendedName>
    <alternativeName>
        <fullName evidence="7">Glycyl-tRNA synthetase</fullName>
        <shortName evidence="7">GlyRS</shortName>
    </alternativeName>
</protein>
<feature type="binding site" evidence="7">
    <location>
        <position position="100"/>
    </location>
    <ligand>
        <name>substrate</name>
    </ligand>
</feature>
<dbReference type="EMBL" id="MHUF01000001">
    <property type="protein sequence ID" value="OHA73381.1"/>
    <property type="molecule type" value="Genomic_DNA"/>
</dbReference>
<feature type="binding site" evidence="7">
    <location>
        <begin position="261"/>
        <end position="262"/>
    </location>
    <ligand>
        <name>ATP</name>
        <dbReference type="ChEBI" id="CHEBI:30616"/>
    </ligand>
</feature>
<reference evidence="9 10" key="1">
    <citation type="journal article" date="2016" name="Nat. Commun.">
        <title>Thousands of microbial genomes shed light on interconnected biogeochemical processes in an aquifer system.</title>
        <authorList>
            <person name="Anantharaman K."/>
            <person name="Brown C.T."/>
            <person name="Hug L.A."/>
            <person name="Sharon I."/>
            <person name="Castelle C.J."/>
            <person name="Probst A.J."/>
            <person name="Thomas B.C."/>
            <person name="Singh A."/>
            <person name="Wilkins M.J."/>
            <person name="Karaoz U."/>
            <person name="Brodie E.L."/>
            <person name="Williams K.H."/>
            <person name="Hubbard S.S."/>
            <person name="Banfield J.F."/>
        </authorList>
    </citation>
    <scope>NUCLEOTIDE SEQUENCE [LARGE SCALE GENOMIC DNA]</scope>
</reference>
<dbReference type="Proteomes" id="UP000177287">
    <property type="component" value="Unassembled WGS sequence"/>
</dbReference>
<comment type="function">
    <text evidence="7">Catalyzes the attachment of glycine to tRNA(Gly).</text>
</comment>
<dbReference type="CDD" id="cd00774">
    <property type="entry name" value="GlyRS-like_core"/>
    <property type="match status" value="1"/>
</dbReference>
<comment type="subcellular location">
    <subcellularLocation>
        <location evidence="7">Cytoplasm</location>
    </subcellularLocation>
</comment>
<dbReference type="GO" id="GO:0015966">
    <property type="term" value="P:diadenosine tetraphosphate biosynthetic process"/>
    <property type="evidence" value="ECO:0007669"/>
    <property type="project" value="UniProtKB-ARBA"/>
</dbReference>
<feature type="binding site" evidence="7">
    <location>
        <begin position="305"/>
        <end position="308"/>
    </location>
    <ligand>
        <name>ATP</name>
        <dbReference type="ChEBI" id="CHEBI:30616"/>
    </ligand>
</feature>
<dbReference type="InterPro" id="IPR022961">
    <property type="entry name" value="Gly_tRNA_ligase_bac"/>
</dbReference>
<evidence type="ECO:0000259" key="8">
    <source>
        <dbReference type="PROSITE" id="PS50862"/>
    </source>
</evidence>
<keyword evidence="5 7" id="KW-0648">Protein biosynthesis</keyword>
<dbReference type="GO" id="GO:0004081">
    <property type="term" value="F:bis(5'-nucleosyl)-tetraphosphatase (asymmetrical) activity"/>
    <property type="evidence" value="ECO:0007669"/>
    <property type="project" value="UniProtKB-ARBA"/>
</dbReference>
<evidence type="ECO:0000313" key="10">
    <source>
        <dbReference type="Proteomes" id="UP000177287"/>
    </source>
</evidence>
<dbReference type="GO" id="GO:0006426">
    <property type="term" value="P:glycyl-tRNA aminoacylation"/>
    <property type="evidence" value="ECO:0007669"/>
    <property type="project" value="UniProtKB-UniRule"/>
</dbReference>
<dbReference type="HAMAP" id="MF_00253_B">
    <property type="entry name" value="Gly_tRNA_synth_B"/>
    <property type="match status" value="1"/>
</dbReference>
<evidence type="ECO:0000256" key="1">
    <source>
        <dbReference type="ARBA" id="ARBA00022490"/>
    </source>
</evidence>
<dbReference type="InterPro" id="IPR002314">
    <property type="entry name" value="aa-tRNA-synt_IIb"/>
</dbReference>
<comment type="similarity">
    <text evidence="7">Belongs to the class-II aminoacyl-tRNA synthetase family.</text>
</comment>
<keyword evidence="2 7" id="KW-0436">Ligase</keyword>
<feature type="binding site" evidence="7">
    <location>
        <begin position="301"/>
        <end position="305"/>
    </location>
    <ligand>
        <name>substrate</name>
    </ligand>
</feature>
<comment type="subunit">
    <text evidence="7">Homodimer.</text>
</comment>
<dbReference type="FunFam" id="3.40.50.800:FF:000002">
    <property type="entry name" value="Glycine--tRNA ligase"/>
    <property type="match status" value="1"/>
</dbReference>
<accession>A0A1G2RMY2</accession>
<comment type="caution">
    <text evidence="7">Lacks conserved residue(s) required for the propagation of feature annotation.</text>
</comment>
<dbReference type="CDD" id="cd00858">
    <property type="entry name" value="GlyRS_anticodon"/>
    <property type="match status" value="1"/>
</dbReference>
<dbReference type="EC" id="6.1.1.14" evidence="7"/>
<dbReference type="GO" id="GO:0005737">
    <property type="term" value="C:cytoplasm"/>
    <property type="evidence" value="ECO:0007669"/>
    <property type="project" value="UniProtKB-SubCell"/>
</dbReference>
<evidence type="ECO:0000256" key="7">
    <source>
        <dbReference type="HAMAP-Rule" id="MF_00253"/>
    </source>
</evidence>
<evidence type="ECO:0000256" key="4">
    <source>
        <dbReference type="ARBA" id="ARBA00022840"/>
    </source>
</evidence>
<sequence length="444" mass="51101">MDIPLMENIVSLAKRRGFIFPSSEIYGGVEALWDYGPLGALMKNNIKKAWIKRFVQERLVDMALIDASIIMHPKVWEASGHLKNFSDPLVECKKCHARFREDMKPEACTQCEGKEFTTAKQFNLMFKTFLGPVEDNSHVAYLRPETAQAMFTDFKLVQETYGLKVPFGIAQVGKAFRNEITTGNFIFRAREFEIAELEYFVKPGDDEKQFDSWLKDWKQFLIDLGLKEENLRLYEHKKDSLAHYSKRTVDIEYKFPFGWGEIAGVANRTDYDLKQHANASGKDLSYFDEETKKPYTPYVIEPTLGVDRLFLALLCQGYEEVKGGRTTTTEAVKETETVLRLHSAVAPVQVAVLPLVKNKPELVEKAQEVHDTLKKHFMCEYHGTGAIGRRYRRQDEIGTPLCVTVDFDTLEDKAVTVRDRDTMKQDRIAIKDLVQKLQEKFHVL</sequence>
<dbReference type="AlphaFoldDB" id="A0A1G2RMY2"/>
<comment type="caution">
    <text evidence="9">The sequence shown here is derived from an EMBL/GenBank/DDBJ whole genome shotgun (WGS) entry which is preliminary data.</text>
</comment>
<name>A0A1G2RMY2_9BACT</name>
<keyword evidence="4 7" id="KW-0067">ATP-binding</keyword>
<dbReference type="PANTHER" id="PTHR10745">
    <property type="entry name" value="GLYCYL-TRNA SYNTHETASE/DNA POLYMERASE SUBUNIT GAMMA-2"/>
    <property type="match status" value="1"/>
</dbReference>
<dbReference type="Pfam" id="PF03129">
    <property type="entry name" value="HGTP_anticodon"/>
    <property type="match status" value="1"/>
</dbReference>
<dbReference type="PANTHER" id="PTHR10745:SF8">
    <property type="entry name" value="DNA POLYMERASE SUBUNIT GAMMA-2, MITOCHONDRIAL"/>
    <property type="match status" value="1"/>
</dbReference>
<feature type="binding site" evidence="7">
    <location>
        <begin position="177"/>
        <end position="179"/>
    </location>
    <ligand>
        <name>ATP</name>
        <dbReference type="ChEBI" id="CHEBI:30616"/>
    </ligand>
</feature>
<dbReference type="GO" id="GO:0004820">
    <property type="term" value="F:glycine-tRNA ligase activity"/>
    <property type="evidence" value="ECO:0007669"/>
    <property type="project" value="UniProtKB-UniRule"/>
</dbReference>
<comment type="catalytic activity">
    <reaction evidence="7">
        <text>tRNA(Gly) + glycine + ATP = glycyl-tRNA(Gly) + AMP + diphosphate</text>
        <dbReference type="Rhea" id="RHEA:16013"/>
        <dbReference type="Rhea" id="RHEA-COMP:9664"/>
        <dbReference type="Rhea" id="RHEA-COMP:9683"/>
        <dbReference type="ChEBI" id="CHEBI:30616"/>
        <dbReference type="ChEBI" id="CHEBI:33019"/>
        <dbReference type="ChEBI" id="CHEBI:57305"/>
        <dbReference type="ChEBI" id="CHEBI:78442"/>
        <dbReference type="ChEBI" id="CHEBI:78522"/>
        <dbReference type="ChEBI" id="CHEBI:456215"/>
        <dbReference type="EC" id="6.1.1.14"/>
    </reaction>
</comment>
<dbReference type="Pfam" id="PF00587">
    <property type="entry name" value="tRNA-synt_2b"/>
    <property type="match status" value="1"/>
</dbReference>
<dbReference type="GO" id="GO:1990742">
    <property type="term" value="C:microvesicle"/>
    <property type="evidence" value="ECO:0007669"/>
    <property type="project" value="UniProtKB-ARBA"/>
</dbReference>
<evidence type="ECO:0000256" key="3">
    <source>
        <dbReference type="ARBA" id="ARBA00022741"/>
    </source>
</evidence>
<dbReference type="Gene3D" id="3.30.930.10">
    <property type="entry name" value="Bira Bifunctional Protein, Domain 2"/>
    <property type="match status" value="1"/>
</dbReference>
<dbReference type="InterPro" id="IPR033731">
    <property type="entry name" value="GlyRS-like_core"/>
</dbReference>
<dbReference type="GO" id="GO:0005524">
    <property type="term" value="F:ATP binding"/>
    <property type="evidence" value="ECO:0007669"/>
    <property type="project" value="UniProtKB-UniRule"/>
</dbReference>
<evidence type="ECO:0000256" key="6">
    <source>
        <dbReference type="ARBA" id="ARBA00023146"/>
    </source>
</evidence>
<dbReference type="SUPFAM" id="SSF52954">
    <property type="entry name" value="Class II aaRS ABD-related"/>
    <property type="match status" value="1"/>
</dbReference>
<evidence type="ECO:0000313" key="9">
    <source>
        <dbReference type="EMBL" id="OHA73381.1"/>
    </source>
</evidence>
<keyword evidence="1 7" id="KW-0963">Cytoplasm</keyword>
<feature type="domain" description="Aminoacyl-transfer RNA synthetases class-II family profile" evidence="8">
    <location>
        <begin position="8"/>
        <end position="347"/>
    </location>
</feature>
<dbReference type="SUPFAM" id="SSF55681">
    <property type="entry name" value="Class II aaRS and biotin synthetases"/>
    <property type="match status" value="1"/>
</dbReference>
<gene>
    <name evidence="7" type="primary">glyQS</name>
    <name evidence="9" type="ORF">A3A27_00050</name>
</gene>
<evidence type="ECO:0000256" key="5">
    <source>
        <dbReference type="ARBA" id="ARBA00022917"/>
    </source>
</evidence>
<evidence type="ECO:0000256" key="2">
    <source>
        <dbReference type="ARBA" id="ARBA00022598"/>
    </source>
</evidence>
<dbReference type="InterPro" id="IPR004154">
    <property type="entry name" value="Anticodon-bd"/>
</dbReference>
<proteinExistence type="inferred from homology"/>
<organism evidence="9 10">
    <name type="scientific">Candidatus Wildermuthbacteria bacterium RIFCSPLOWO2_01_FULL_47_18</name>
    <dbReference type="NCBI Taxonomy" id="1802460"/>
    <lineage>
        <taxon>Bacteria</taxon>
        <taxon>Candidatus Wildermuthiibacteriota</taxon>
    </lineage>
</organism>
<dbReference type="InterPro" id="IPR036621">
    <property type="entry name" value="Anticodon-bd_dom_sf"/>
</dbReference>
<dbReference type="PRINTS" id="PR01043">
    <property type="entry name" value="TRNASYNTHGLY"/>
</dbReference>
<dbReference type="NCBIfam" id="NF003211">
    <property type="entry name" value="PRK04173.1"/>
    <property type="match status" value="1"/>
</dbReference>
<dbReference type="GO" id="GO:0070062">
    <property type="term" value="C:extracellular exosome"/>
    <property type="evidence" value="ECO:0007669"/>
    <property type="project" value="UniProtKB-ARBA"/>
</dbReference>
<dbReference type="InterPro" id="IPR027031">
    <property type="entry name" value="Gly-tRNA_synthase/POLG2"/>
</dbReference>
<dbReference type="InterPro" id="IPR006195">
    <property type="entry name" value="aa-tRNA-synth_II"/>
</dbReference>